<dbReference type="AlphaFoldDB" id="A0A1X4GBD8"/>
<reference evidence="2" key="1">
    <citation type="submission" date="2017-04" db="EMBL/GenBank/DDBJ databases">
        <authorList>
            <person name="Abreu V.A."/>
            <person name="Popin R.V."/>
            <person name="Rigonato J."/>
            <person name="Andreote A.P."/>
            <person name="Schaker P.C."/>
            <person name="Hoff-Risseti C."/>
            <person name="Alvarenga D.O."/>
            <person name="Varani A.M."/>
            <person name="Fiore M.F."/>
        </authorList>
    </citation>
    <scope>NUCLEOTIDE SEQUENCE [LARGE SCALE GENOMIC DNA]</scope>
    <source>
        <strain evidence="2">CENA303</strain>
    </source>
</reference>
<gene>
    <name evidence="1" type="ORF">B7O87_02805</name>
</gene>
<evidence type="ECO:0000313" key="1">
    <source>
        <dbReference type="EMBL" id="OSO94491.1"/>
    </source>
</evidence>
<organism evidence="1 2">
    <name type="scientific">Cylindrospermopsis raciborskii CENA303</name>
    <dbReference type="NCBI Taxonomy" id="1170769"/>
    <lineage>
        <taxon>Bacteria</taxon>
        <taxon>Bacillati</taxon>
        <taxon>Cyanobacteriota</taxon>
        <taxon>Cyanophyceae</taxon>
        <taxon>Nostocales</taxon>
        <taxon>Aphanizomenonaceae</taxon>
        <taxon>Cylindrospermopsis</taxon>
    </lineage>
</organism>
<dbReference type="EMBL" id="NBYN01000010">
    <property type="protein sequence ID" value="OSO94491.1"/>
    <property type="molecule type" value="Genomic_DNA"/>
</dbReference>
<evidence type="ECO:0000313" key="2">
    <source>
        <dbReference type="Proteomes" id="UP000192997"/>
    </source>
</evidence>
<protein>
    <submittedName>
        <fullName evidence="1">Uncharacterized protein</fullName>
    </submittedName>
</protein>
<dbReference type="Proteomes" id="UP000192997">
    <property type="component" value="Unassembled WGS sequence"/>
</dbReference>
<dbReference type="RefSeq" id="WP_009342900.1">
    <property type="nucleotide sequence ID" value="NZ_NBYN01000010.1"/>
</dbReference>
<accession>A0A1X4GBD8</accession>
<sequence>METMPTITQTQTKIEIEFPYLPLAVYREIAAHLCQVKGVDVQLVTQTSLEFDYYQSQIKSLCISWQSDSNLQRIQQILEYYQKRYHKDWKRVDG</sequence>
<name>A0A1X4GBD8_9CYAN</name>
<comment type="caution">
    <text evidence="1">The sequence shown here is derived from an EMBL/GenBank/DDBJ whole genome shotgun (WGS) entry which is preliminary data.</text>
</comment>
<proteinExistence type="predicted"/>